<protein>
    <submittedName>
        <fullName evidence="3">Glycosyl transferase</fullName>
    </submittedName>
    <submittedName>
        <fullName evidence="2">Glycosyltransferase family 4 protein</fullName>
        <ecNumber evidence="2">2.4.-.-</ecNumber>
    </submittedName>
</protein>
<reference evidence="2" key="4">
    <citation type="submission" date="2023-10" db="EMBL/GenBank/DDBJ databases">
        <title>Fecal carriage and genetic characteristics of carbapenem-resistant Enterobacterales among healthy adults from four provinces of China.</title>
        <authorList>
            <person name="Li Y."/>
            <person name="Zhang R."/>
        </authorList>
    </citation>
    <scope>NUCLEOTIDE SEQUENCE</scope>
    <source>
        <strain evidence="2">HN-136</strain>
    </source>
</reference>
<reference evidence="4" key="3">
    <citation type="journal article" date="2021" name="Microb. Genom.">
        <title>A genomic epidemiological study shows that prevalence of antimicrobial resistance in Enterobacterales is associated with the livestock host, as well as antimicrobial usage.</title>
        <authorList>
            <person name="AbuOun M."/>
            <person name="Jones H."/>
            <person name="Stubberfield E."/>
            <person name="Gilson D."/>
            <person name="Shaw L.P."/>
            <person name="Hubbard A.T.M."/>
            <person name="Chau K.K."/>
            <person name="Sebra R."/>
            <person name="Peto T.E.A."/>
            <person name="Crook D.W."/>
            <person name="Read D.S."/>
            <person name="Gweon H.S."/>
            <person name="Walker A.S."/>
            <person name="Stoesser N."/>
            <person name="Smith R.P."/>
            <person name="Anjum M.F."/>
            <person name="On Behalf Of The Rehab Consortium."/>
        </authorList>
    </citation>
    <scope>NUCLEOTIDE SEQUENCE</scope>
    <source>
        <strain evidence="4">RHBSTW-00370</strain>
    </source>
</reference>
<dbReference type="EMBL" id="NEFA01000040">
    <property type="protein sequence ID" value="OYQ97349.1"/>
    <property type="molecule type" value="Genomic_DNA"/>
</dbReference>
<name>A0A0D7M2L0_CITFR</name>
<accession>A0A0D7M2L0</accession>
<proteinExistence type="predicted"/>
<reference evidence="3 5" key="1">
    <citation type="submission" date="2017-04" db="EMBL/GenBank/DDBJ databases">
        <title>Emergence of KPC-2-producing Citrobacter isolates from sediments of a Chinese river.</title>
        <authorList>
            <person name="Zheng B."/>
        </authorList>
    </citation>
    <scope>NUCLEOTIDE SEQUENCE [LARGE SCALE GENOMIC DNA]</scope>
    <source>
        <strain evidence="3 5">C191</strain>
    </source>
</reference>
<dbReference type="CDD" id="cd03801">
    <property type="entry name" value="GT4_PimA-like"/>
    <property type="match status" value="1"/>
</dbReference>
<dbReference type="Gene3D" id="3.40.50.2000">
    <property type="entry name" value="Glycogen Phosphorylase B"/>
    <property type="match status" value="2"/>
</dbReference>
<dbReference type="PANTHER" id="PTHR45947:SF13">
    <property type="entry name" value="TRANSFERASE"/>
    <property type="match status" value="1"/>
</dbReference>
<evidence type="ECO:0000313" key="6">
    <source>
        <dbReference type="Proteomes" id="UP000512222"/>
    </source>
</evidence>
<gene>
    <name evidence="3" type="ORF">B9P89_23595</name>
    <name evidence="4" type="ORF">HV178_05560</name>
    <name evidence="2" type="ORF">RYZ67_26180</name>
</gene>
<dbReference type="SMR" id="A0A0D7M2L0"/>
<dbReference type="Proteomes" id="UP001278087">
    <property type="component" value="Unassembled WGS sequence"/>
</dbReference>
<evidence type="ECO:0000313" key="3">
    <source>
        <dbReference type="EMBL" id="OYQ97349.1"/>
    </source>
</evidence>
<dbReference type="Pfam" id="PF00534">
    <property type="entry name" value="Glycos_transf_1"/>
    <property type="match status" value="1"/>
</dbReference>
<evidence type="ECO:0000313" key="2">
    <source>
        <dbReference type="EMBL" id="MDW2761927.1"/>
    </source>
</evidence>
<evidence type="ECO:0000313" key="4">
    <source>
        <dbReference type="EMBL" id="QLV29478.1"/>
    </source>
</evidence>
<sequence length="403" mass="44999">MKVLLVNKFFFIKGGAETVYFQERDMLKQAGVQVIDFSMHHDNNLPSDYADYFVSNVDYHKESNLLGGIKTAVNFIHNSQACKKMLALLEKERPDIVHFHNIYHQLTPALIKVARNFGSKTVLTAHDYKIVCPSYSMLRDGKVCDSCITGTVFNAFRYRCQEGSASKSLLLSLEATWQYIAQNYQALDVIISPSVFLRGILLRTLPNSRIDVIVNGVDDSRPLAEVSDEGYMLYFGRLSREKGVATLLEAHKKMQNSAPLKVVGHGPLHDELAAKYPDVEFLGYVQQGEALDKLIKHARAVILPSECYENCSMAILEAMSLGKPVIGSRIGGIPEQIRDGIEGILFEPGNAQELANAMDALADSQEKARNMGLHGRARLSEKYALSKHMDTLQALYKELLSRP</sequence>
<dbReference type="SUPFAM" id="SSF53756">
    <property type="entry name" value="UDP-Glycosyltransferase/glycogen phosphorylase"/>
    <property type="match status" value="1"/>
</dbReference>
<dbReference type="EMBL" id="CP056573">
    <property type="protein sequence ID" value="QLV29478.1"/>
    <property type="molecule type" value="Genomic_DNA"/>
</dbReference>
<dbReference type="InterPro" id="IPR001296">
    <property type="entry name" value="Glyco_trans_1"/>
</dbReference>
<dbReference type="RefSeq" id="WP_044699634.1">
    <property type="nucleotide sequence ID" value="NZ_BGLH01000035.1"/>
</dbReference>
<reference evidence="6" key="2">
    <citation type="submission" date="2020-06" db="EMBL/GenBank/DDBJ databases">
        <title>REHAB project genomes.</title>
        <authorList>
            <person name="Shaw L.P."/>
        </authorList>
    </citation>
    <scope>NUCLEOTIDE SEQUENCE [LARGE SCALE GENOMIC DNA]</scope>
    <source>
        <strain evidence="6">RHBSTW-00370</strain>
    </source>
</reference>
<dbReference type="PANTHER" id="PTHR45947">
    <property type="entry name" value="SULFOQUINOVOSYL TRANSFERASE SQD2"/>
    <property type="match status" value="1"/>
</dbReference>
<dbReference type="EMBL" id="JAWPBU010000062">
    <property type="protein sequence ID" value="MDW2761927.1"/>
    <property type="molecule type" value="Genomic_DNA"/>
</dbReference>
<dbReference type="EC" id="2.4.-.-" evidence="2"/>
<dbReference type="Proteomes" id="UP000512222">
    <property type="component" value="Chromosome"/>
</dbReference>
<keyword evidence="2" id="KW-0328">Glycosyltransferase</keyword>
<dbReference type="AlphaFoldDB" id="A0A0D7M2L0"/>
<dbReference type="InterPro" id="IPR050194">
    <property type="entry name" value="Glycosyltransferase_grp1"/>
</dbReference>
<dbReference type="Proteomes" id="UP000215827">
    <property type="component" value="Unassembled WGS sequence"/>
</dbReference>
<evidence type="ECO:0000313" key="5">
    <source>
        <dbReference type="Proteomes" id="UP000215827"/>
    </source>
</evidence>
<keyword evidence="3" id="KW-0808">Transferase</keyword>
<organism evidence="3 5">
    <name type="scientific">Citrobacter freundii</name>
    <dbReference type="NCBI Taxonomy" id="546"/>
    <lineage>
        <taxon>Bacteria</taxon>
        <taxon>Pseudomonadati</taxon>
        <taxon>Pseudomonadota</taxon>
        <taxon>Gammaproteobacteria</taxon>
        <taxon>Enterobacterales</taxon>
        <taxon>Enterobacteriaceae</taxon>
        <taxon>Citrobacter</taxon>
        <taxon>Citrobacter freundii complex</taxon>
    </lineage>
</organism>
<dbReference type="GO" id="GO:0016757">
    <property type="term" value="F:glycosyltransferase activity"/>
    <property type="evidence" value="ECO:0007669"/>
    <property type="project" value="UniProtKB-KW"/>
</dbReference>
<feature type="domain" description="Glycosyl transferase family 1" evidence="1">
    <location>
        <begin position="221"/>
        <end position="376"/>
    </location>
</feature>
<evidence type="ECO:0000259" key="1">
    <source>
        <dbReference type="Pfam" id="PF00534"/>
    </source>
</evidence>